<keyword evidence="1" id="KW-0472">Membrane</keyword>
<accession>A0A9W8ZSL4</accession>
<name>A0A9W8ZSL4_9AGAR</name>
<feature type="transmembrane region" description="Helical" evidence="1">
    <location>
        <begin position="261"/>
        <end position="281"/>
    </location>
</feature>
<reference evidence="2" key="2">
    <citation type="journal article" date="2023" name="Proc. Natl. Acad. Sci. U.S.A.">
        <title>A global phylogenomic analysis of the shiitake genus Lentinula.</title>
        <authorList>
            <person name="Sierra-Patev S."/>
            <person name="Min B."/>
            <person name="Naranjo-Ortiz M."/>
            <person name="Looney B."/>
            <person name="Konkel Z."/>
            <person name="Slot J.C."/>
            <person name="Sakamoto Y."/>
            <person name="Steenwyk J.L."/>
            <person name="Rokas A."/>
            <person name="Carro J."/>
            <person name="Camarero S."/>
            <person name="Ferreira P."/>
            <person name="Molpeceres G."/>
            <person name="Ruiz-Duenas F.J."/>
            <person name="Serrano A."/>
            <person name="Henrissat B."/>
            <person name="Drula E."/>
            <person name="Hughes K.W."/>
            <person name="Mata J.L."/>
            <person name="Ishikawa N.K."/>
            <person name="Vargas-Isla R."/>
            <person name="Ushijima S."/>
            <person name="Smith C.A."/>
            <person name="Donoghue J."/>
            <person name="Ahrendt S."/>
            <person name="Andreopoulos W."/>
            <person name="He G."/>
            <person name="LaButti K."/>
            <person name="Lipzen A."/>
            <person name="Ng V."/>
            <person name="Riley R."/>
            <person name="Sandor L."/>
            <person name="Barry K."/>
            <person name="Martinez A.T."/>
            <person name="Xiao Y."/>
            <person name="Gibbons J.G."/>
            <person name="Terashima K."/>
            <person name="Grigoriev I.V."/>
            <person name="Hibbett D."/>
        </authorList>
    </citation>
    <scope>NUCLEOTIDE SEQUENCE</scope>
    <source>
        <strain evidence="2">Sp2 HRB7682 ss15</strain>
    </source>
</reference>
<feature type="transmembrane region" description="Helical" evidence="1">
    <location>
        <begin position="98"/>
        <end position="116"/>
    </location>
</feature>
<comment type="caution">
    <text evidence="2">The sequence shown here is derived from an EMBL/GenBank/DDBJ whole genome shotgun (WGS) entry which is preliminary data.</text>
</comment>
<organism evidence="2 3">
    <name type="scientific">Lentinula lateritia</name>
    <dbReference type="NCBI Taxonomy" id="40482"/>
    <lineage>
        <taxon>Eukaryota</taxon>
        <taxon>Fungi</taxon>
        <taxon>Dikarya</taxon>
        <taxon>Basidiomycota</taxon>
        <taxon>Agaricomycotina</taxon>
        <taxon>Agaricomycetes</taxon>
        <taxon>Agaricomycetidae</taxon>
        <taxon>Agaricales</taxon>
        <taxon>Marasmiineae</taxon>
        <taxon>Omphalotaceae</taxon>
        <taxon>Lentinula</taxon>
    </lineage>
</organism>
<evidence type="ECO:0000313" key="3">
    <source>
        <dbReference type="Proteomes" id="UP001150238"/>
    </source>
</evidence>
<keyword evidence="1" id="KW-1133">Transmembrane helix</keyword>
<evidence type="ECO:0000313" key="2">
    <source>
        <dbReference type="EMBL" id="KAJ4465374.1"/>
    </source>
</evidence>
<proteinExistence type="predicted"/>
<feature type="transmembrane region" description="Helical" evidence="1">
    <location>
        <begin position="20"/>
        <end position="45"/>
    </location>
</feature>
<dbReference type="Proteomes" id="UP001150238">
    <property type="component" value="Unassembled WGS sequence"/>
</dbReference>
<dbReference type="EMBL" id="JANVFS010000051">
    <property type="protein sequence ID" value="KAJ4465374.1"/>
    <property type="molecule type" value="Genomic_DNA"/>
</dbReference>
<feature type="transmembrane region" description="Helical" evidence="1">
    <location>
        <begin position="230"/>
        <end position="255"/>
    </location>
</feature>
<dbReference type="AlphaFoldDB" id="A0A9W8ZSL4"/>
<reference evidence="2" key="1">
    <citation type="submission" date="2022-08" db="EMBL/GenBank/DDBJ databases">
        <authorList>
            <consortium name="DOE Joint Genome Institute"/>
            <person name="Min B."/>
            <person name="Riley R."/>
            <person name="Sierra-Patev S."/>
            <person name="Naranjo-Ortiz M."/>
            <person name="Looney B."/>
            <person name="Konkel Z."/>
            <person name="Slot J.C."/>
            <person name="Sakamoto Y."/>
            <person name="Steenwyk J.L."/>
            <person name="Rokas A."/>
            <person name="Carro J."/>
            <person name="Camarero S."/>
            <person name="Ferreira P."/>
            <person name="Molpeceres G."/>
            <person name="Ruiz-Duenas F.J."/>
            <person name="Serrano A."/>
            <person name="Henrissat B."/>
            <person name="Drula E."/>
            <person name="Hughes K.W."/>
            <person name="Mata J.L."/>
            <person name="Ishikawa N.K."/>
            <person name="Vargas-Isla R."/>
            <person name="Ushijima S."/>
            <person name="Smith C.A."/>
            <person name="Ahrendt S."/>
            <person name="Andreopoulos W."/>
            <person name="He G."/>
            <person name="Labutti K."/>
            <person name="Lipzen A."/>
            <person name="Ng V."/>
            <person name="Sandor L."/>
            <person name="Barry K."/>
            <person name="Martinez A.T."/>
            <person name="Xiao Y."/>
            <person name="Gibbons J.G."/>
            <person name="Terashima K."/>
            <person name="Hibbett D.S."/>
            <person name="Grigoriev I.V."/>
        </authorList>
    </citation>
    <scope>NUCLEOTIDE SEQUENCE</scope>
    <source>
        <strain evidence="2">Sp2 HRB7682 ss15</strain>
    </source>
</reference>
<protein>
    <submittedName>
        <fullName evidence="2">Uncharacterized protein</fullName>
    </submittedName>
</protein>
<sequence length="335" mass="37343">MIPVFNIAQTFPAENSVTALTFLLSSWINLVLYACEAVLCAYFLLFTTQKITRGIKLFIVVAFLVDTIGTVAICYSTDMALKSAISSSWYIVDQVKLANHWSTLLSVVVTYLAALLEQSYFLKRYWSISHNRTVTSVLALLVFSNPALVISITVFLLRRPLSDVALKLKEDTPLFVFRQSQKIKPHPSNFISVSAAIMAATDISLAIVTITRLKSVRTSQNATQALLQKFCFYVGAYGCVTAVSTTVLLVFWLINLNGYSFVFRILGRIYSLTVLVNFLLVHELRAEVAKQPAAFQFSRTRLRVSATSRGLTAIPFTEPITQGLTMSFEPHKHSV</sequence>
<evidence type="ECO:0000256" key="1">
    <source>
        <dbReference type="SAM" id="Phobius"/>
    </source>
</evidence>
<gene>
    <name evidence="2" type="ORF">C8J55DRAFT_609645</name>
</gene>
<feature type="transmembrane region" description="Helical" evidence="1">
    <location>
        <begin position="57"/>
        <end position="78"/>
    </location>
</feature>
<feature type="transmembrane region" description="Helical" evidence="1">
    <location>
        <begin position="137"/>
        <end position="157"/>
    </location>
</feature>
<feature type="transmembrane region" description="Helical" evidence="1">
    <location>
        <begin position="190"/>
        <end position="210"/>
    </location>
</feature>
<keyword evidence="1" id="KW-0812">Transmembrane</keyword>